<dbReference type="EMBL" id="GBRH01190711">
    <property type="protein sequence ID" value="JAE07185.1"/>
    <property type="molecule type" value="Transcribed_RNA"/>
</dbReference>
<organism evidence="2">
    <name type="scientific">Arundo donax</name>
    <name type="common">Giant reed</name>
    <name type="synonym">Donax arundinaceus</name>
    <dbReference type="NCBI Taxonomy" id="35708"/>
    <lineage>
        <taxon>Eukaryota</taxon>
        <taxon>Viridiplantae</taxon>
        <taxon>Streptophyta</taxon>
        <taxon>Embryophyta</taxon>
        <taxon>Tracheophyta</taxon>
        <taxon>Spermatophyta</taxon>
        <taxon>Magnoliopsida</taxon>
        <taxon>Liliopsida</taxon>
        <taxon>Poales</taxon>
        <taxon>Poaceae</taxon>
        <taxon>PACMAD clade</taxon>
        <taxon>Arundinoideae</taxon>
        <taxon>Arundineae</taxon>
        <taxon>Arundo</taxon>
    </lineage>
</organism>
<evidence type="ECO:0000313" key="2">
    <source>
        <dbReference type="EMBL" id="JAE07185.1"/>
    </source>
</evidence>
<protein>
    <submittedName>
        <fullName evidence="2">Uncharacterized protein</fullName>
    </submittedName>
</protein>
<reference evidence="2" key="1">
    <citation type="submission" date="2014-09" db="EMBL/GenBank/DDBJ databases">
        <authorList>
            <person name="Magalhaes I.L.F."/>
            <person name="Oliveira U."/>
            <person name="Santos F.R."/>
            <person name="Vidigal T.H.D.A."/>
            <person name="Brescovit A.D."/>
            <person name="Santos A.J."/>
        </authorList>
    </citation>
    <scope>NUCLEOTIDE SEQUENCE</scope>
    <source>
        <tissue evidence="2">Shoot tissue taken approximately 20 cm above the soil surface</tissue>
    </source>
</reference>
<feature type="region of interest" description="Disordered" evidence="1">
    <location>
        <begin position="1"/>
        <end position="21"/>
    </location>
</feature>
<evidence type="ECO:0000256" key="1">
    <source>
        <dbReference type="SAM" id="MobiDB-lite"/>
    </source>
</evidence>
<feature type="compositionally biased region" description="Basic residues" evidence="1">
    <location>
        <begin position="1"/>
        <end position="11"/>
    </location>
</feature>
<proteinExistence type="predicted"/>
<name>A0A0A9F2F8_ARUDO</name>
<dbReference type="AlphaFoldDB" id="A0A0A9F2F8"/>
<accession>A0A0A9F2F8</accession>
<sequence length="21" mass="2328">MDRASAARRCRASWPGHAAKE</sequence>
<reference evidence="2" key="2">
    <citation type="journal article" date="2015" name="Data Brief">
        <title>Shoot transcriptome of the giant reed, Arundo donax.</title>
        <authorList>
            <person name="Barrero R.A."/>
            <person name="Guerrero F.D."/>
            <person name="Moolhuijzen P."/>
            <person name="Goolsby J.A."/>
            <person name="Tidwell J."/>
            <person name="Bellgard S.E."/>
            <person name="Bellgard M.I."/>
        </authorList>
    </citation>
    <scope>NUCLEOTIDE SEQUENCE</scope>
    <source>
        <tissue evidence="2">Shoot tissue taken approximately 20 cm above the soil surface</tissue>
    </source>
</reference>